<name>A0A7Y9R0P2_9BURK</name>
<evidence type="ECO:0000256" key="5">
    <source>
        <dbReference type="ARBA" id="ARBA00023172"/>
    </source>
</evidence>
<dbReference type="PANTHER" id="PTHR30405:SF25">
    <property type="entry name" value="RNA-GUIDED DNA ENDONUCLEASE INSQ-RELATED"/>
    <property type="match status" value="1"/>
</dbReference>
<gene>
    <name evidence="8" type="ORF">BDD16_003714</name>
</gene>
<evidence type="ECO:0000313" key="8">
    <source>
        <dbReference type="EMBL" id="NYG34728.1"/>
    </source>
</evidence>
<dbReference type="InterPro" id="IPR010095">
    <property type="entry name" value="Cas12f1-like_TNB"/>
</dbReference>
<dbReference type="Pfam" id="PF01385">
    <property type="entry name" value="OrfB_IS605"/>
    <property type="match status" value="1"/>
</dbReference>
<organism evidence="8 9">
    <name type="scientific">Sphaerotilus montanus</name>
    <dbReference type="NCBI Taxonomy" id="522889"/>
    <lineage>
        <taxon>Bacteria</taxon>
        <taxon>Pseudomonadati</taxon>
        <taxon>Pseudomonadota</taxon>
        <taxon>Betaproteobacteria</taxon>
        <taxon>Burkholderiales</taxon>
        <taxon>Sphaerotilaceae</taxon>
        <taxon>Sphaerotilus</taxon>
    </lineage>
</organism>
<evidence type="ECO:0000313" key="9">
    <source>
        <dbReference type="Proteomes" id="UP000518288"/>
    </source>
</evidence>
<evidence type="ECO:0000256" key="2">
    <source>
        <dbReference type="ARBA" id="ARBA00011044"/>
    </source>
</evidence>
<feature type="domain" description="Cas12f1-like TNB" evidence="7">
    <location>
        <begin position="270"/>
        <end position="341"/>
    </location>
</feature>
<evidence type="ECO:0000256" key="1">
    <source>
        <dbReference type="ARBA" id="ARBA00008761"/>
    </source>
</evidence>
<keyword evidence="4" id="KW-0238">DNA-binding</keyword>
<dbReference type="RefSeq" id="WP_179635334.1">
    <property type="nucleotide sequence ID" value="NZ_JACCFH010000001.1"/>
</dbReference>
<proteinExistence type="inferred from homology"/>
<feature type="domain" description="Probable transposase IS891/IS1136/IS1341" evidence="6">
    <location>
        <begin position="160"/>
        <end position="258"/>
    </location>
</feature>
<dbReference type="GO" id="GO:0006310">
    <property type="term" value="P:DNA recombination"/>
    <property type="evidence" value="ECO:0007669"/>
    <property type="project" value="UniProtKB-KW"/>
</dbReference>
<keyword evidence="3" id="KW-0815">Transposition</keyword>
<dbReference type="Pfam" id="PF07282">
    <property type="entry name" value="Cas12f1-like_TNB"/>
    <property type="match status" value="1"/>
</dbReference>
<keyword evidence="5" id="KW-0233">DNA recombination</keyword>
<sequence length="356" mass="39138">MEATKTLKLRIKDKHAAVLSAMAREVNQMWNYCNETSSRAIRERREWLSGFDLQKLTAGYSKCEGVRIGSATVQLVCEEYATRRKQFKKARLNWRVSNPKSAKHSLGWVPFKAGGAKYKAGQIAFLGHKFSLWDSYGLSRFDLRAGSFSQDARGRWYLNVCVKVDVPKSAGTGLVGIDLGLKTTATCSDGEELASGLYRKHEGALGIAQRARKKDRARAIHAKIVNTRKDAMHKFSTGLVARNAAIFVGNVQAGAMVKTTMAKSTLDAGWSMLKTMLEYKSHGAGIVFEEVNEAYTTQTCSSCGVIPASSPKGRTGLRMRRWTCCDCGAEHHRDVKAALNIAARGHARLAGGIPFL</sequence>
<dbReference type="GO" id="GO:0032196">
    <property type="term" value="P:transposition"/>
    <property type="evidence" value="ECO:0007669"/>
    <property type="project" value="UniProtKB-KW"/>
</dbReference>
<accession>A0A7Y9R0P2</accession>
<dbReference type="AlphaFoldDB" id="A0A7Y9R0P2"/>
<reference evidence="8 9" key="1">
    <citation type="submission" date="2020-07" db="EMBL/GenBank/DDBJ databases">
        <title>Genomic Encyclopedia of Archaeal and Bacterial Type Strains, Phase II (KMG-II): from individual species to whole genera.</title>
        <authorList>
            <person name="Goeker M."/>
        </authorList>
    </citation>
    <scope>NUCLEOTIDE SEQUENCE [LARGE SCALE GENOMIC DNA]</scope>
    <source>
        <strain evidence="8 9">DSM 21226</strain>
    </source>
</reference>
<evidence type="ECO:0000256" key="3">
    <source>
        <dbReference type="ARBA" id="ARBA00022578"/>
    </source>
</evidence>
<comment type="similarity">
    <text evidence="1">In the C-terminal section; belongs to the transposase 35 family.</text>
</comment>
<evidence type="ECO:0000256" key="4">
    <source>
        <dbReference type="ARBA" id="ARBA00023125"/>
    </source>
</evidence>
<dbReference type="GO" id="GO:0003677">
    <property type="term" value="F:DNA binding"/>
    <property type="evidence" value="ECO:0007669"/>
    <property type="project" value="UniProtKB-KW"/>
</dbReference>
<dbReference type="Proteomes" id="UP000518288">
    <property type="component" value="Unassembled WGS sequence"/>
</dbReference>
<protein>
    <submittedName>
        <fullName evidence="8">IS605 OrfB family transposase</fullName>
    </submittedName>
</protein>
<dbReference type="InterPro" id="IPR001959">
    <property type="entry name" value="Transposase"/>
</dbReference>
<evidence type="ECO:0000259" key="7">
    <source>
        <dbReference type="Pfam" id="PF07282"/>
    </source>
</evidence>
<comment type="caution">
    <text evidence="8">The sequence shown here is derived from an EMBL/GenBank/DDBJ whole genome shotgun (WGS) entry which is preliminary data.</text>
</comment>
<dbReference type="NCBIfam" id="NF040570">
    <property type="entry name" value="guided_TnpB"/>
    <property type="match status" value="1"/>
</dbReference>
<dbReference type="EMBL" id="JACCFH010000001">
    <property type="protein sequence ID" value="NYG34728.1"/>
    <property type="molecule type" value="Genomic_DNA"/>
</dbReference>
<keyword evidence="9" id="KW-1185">Reference proteome</keyword>
<dbReference type="PANTHER" id="PTHR30405">
    <property type="entry name" value="TRANSPOSASE"/>
    <property type="match status" value="1"/>
</dbReference>
<comment type="similarity">
    <text evidence="2">In the N-terminal section; belongs to the transposase 2 family.</text>
</comment>
<dbReference type="InterPro" id="IPR051399">
    <property type="entry name" value="RNA-guided_DNA_endo/Transpos"/>
</dbReference>
<evidence type="ECO:0000259" key="6">
    <source>
        <dbReference type="Pfam" id="PF01385"/>
    </source>
</evidence>
<dbReference type="NCBIfam" id="TIGR01766">
    <property type="entry name" value="IS200/IS605 family accessory protein TnpB-like domain"/>
    <property type="match status" value="1"/>
</dbReference>